<reference evidence="3 4" key="1">
    <citation type="journal article" date="2016" name="Sci. Rep.">
        <title>Genomic and phenotypic characterization of the species Acinetobacter venetianus.</title>
        <authorList>
            <person name="Fondi M."/>
            <person name="Maida I."/>
            <person name="Perrin E."/>
            <person name="Orlandini V."/>
            <person name="La Torre L."/>
            <person name="Bosi E."/>
            <person name="Negroni A."/>
            <person name="Zanaroli G."/>
            <person name="Fava F."/>
            <person name="Decorosi F."/>
            <person name="Giovannetti L."/>
            <person name="Viti C."/>
            <person name="Vaneechoutte M."/>
            <person name="Dijkshoorn L."/>
            <person name="Fani R."/>
        </authorList>
    </citation>
    <scope>NUCLEOTIDE SEQUENCE [LARGE SCALE GENOMIC DNA]</scope>
    <source>
        <strain evidence="1 3">LUH13518</strain>
        <strain evidence="2 4">LUH5627</strain>
    </source>
</reference>
<dbReference type="AlphaFoldDB" id="A0A150HXW1"/>
<dbReference type="PATRIC" id="fig|52133.18.peg.645"/>
<dbReference type="Proteomes" id="UP000075544">
    <property type="component" value="Unassembled WGS sequence"/>
</dbReference>
<protein>
    <recommendedName>
        <fullName evidence="5">Lipoprotein</fullName>
    </recommendedName>
</protein>
<name>A0A150HXW1_9GAMM</name>
<gene>
    <name evidence="1" type="ORF">AVENLUH13518_01177</name>
    <name evidence="2" type="ORF">AVENLUH5627_00619</name>
</gene>
<dbReference type="EMBL" id="JRHX01000034">
    <property type="protein sequence ID" value="KXZ71601.1"/>
    <property type="molecule type" value="Genomic_DNA"/>
</dbReference>
<evidence type="ECO:0000313" key="3">
    <source>
        <dbReference type="Proteomes" id="UP000075544"/>
    </source>
</evidence>
<accession>A0A150HXW1</accession>
<evidence type="ECO:0008006" key="5">
    <source>
        <dbReference type="Google" id="ProtNLM"/>
    </source>
</evidence>
<dbReference type="RefSeq" id="WP_061518136.1">
    <property type="nucleotide sequence ID" value="NZ_JRHX01000034.1"/>
</dbReference>
<dbReference type="PROSITE" id="PS51257">
    <property type="entry name" value="PROKAR_LIPOPROTEIN"/>
    <property type="match status" value="1"/>
</dbReference>
<organism evidence="1 3">
    <name type="scientific">Acinetobacter venetianus</name>
    <dbReference type="NCBI Taxonomy" id="52133"/>
    <lineage>
        <taxon>Bacteria</taxon>
        <taxon>Pseudomonadati</taxon>
        <taxon>Pseudomonadota</taxon>
        <taxon>Gammaproteobacteria</taxon>
        <taxon>Moraxellales</taxon>
        <taxon>Moraxellaceae</taxon>
        <taxon>Acinetobacter</taxon>
    </lineage>
</organism>
<dbReference type="EMBL" id="JRUE01000064">
    <property type="protein sequence ID" value="KXZ73463.1"/>
    <property type="molecule type" value="Genomic_DNA"/>
</dbReference>
<proteinExistence type="predicted"/>
<evidence type="ECO:0000313" key="4">
    <source>
        <dbReference type="Proteomes" id="UP000075680"/>
    </source>
</evidence>
<comment type="caution">
    <text evidence="1">The sequence shown here is derived from an EMBL/GenBank/DDBJ whole genome shotgun (WGS) entry which is preliminary data.</text>
</comment>
<evidence type="ECO:0000313" key="2">
    <source>
        <dbReference type="EMBL" id="KXZ73463.1"/>
    </source>
</evidence>
<sequence>MFKLLVLPLFFILTACNLQERNTTIDENISLYNAVYEFKNMSIGQNYTRLKEEGIVKQVADTEVVDGCLYAETKDENVFYLVFDNKMSTASYQKSKFIGLSVDELKSKIKDLSLIKSAYDDNTYYLQYQFDSYNGVRFYISENKVVEVTYGILDKLQYQEGCA</sequence>
<dbReference type="Proteomes" id="UP000075680">
    <property type="component" value="Unassembled WGS sequence"/>
</dbReference>
<evidence type="ECO:0000313" key="1">
    <source>
        <dbReference type="EMBL" id="KXZ71601.1"/>
    </source>
</evidence>